<reference evidence="6" key="1">
    <citation type="submission" date="2016-06" db="UniProtKB">
        <authorList>
            <consortium name="WormBaseParasite"/>
        </authorList>
    </citation>
    <scope>IDENTIFICATION</scope>
</reference>
<dbReference type="WBParaSite" id="GPUH_0000265901-mRNA-1">
    <property type="protein sequence ID" value="GPUH_0000265901-mRNA-1"/>
    <property type="gene ID" value="GPUH_0000265901"/>
</dbReference>
<keyword evidence="5" id="KW-1185">Reference proteome</keyword>
<name>A0A183D1R3_9BILA</name>
<evidence type="ECO:0000256" key="3">
    <source>
        <dbReference type="ARBA" id="ARBA00029631"/>
    </source>
</evidence>
<dbReference type="GO" id="GO:0005739">
    <property type="term" value="C:mitochondrion"/>
    <property type="evidence" value="ECO:0007669"/>
    <property type="project" value="TreeGrafter"/>
</dbReference>
<evidence type="ECO:0000313" key="6">
    <source>
        <dbReference type="WBParaSite" id="GPUH_0000265901-mRNA-1"/>
    </source>
</evidence>
<evidence type="ECO:0000313" key="5">
    <source>
        <dbReference type="Proteomes" id="UP000271098"/>
    </source>
</evidence>
<protein>
    <recommendedName>
        <fullName evidence="2">Mitochondrial fission process protein 1</fullName>
    </recommendedName>
    <alternativeName>
        <fullName evidence="3">Mitochondrial 18 kDa protein</fullName>
    </alternativeName>
</protein>
<sequence length="172" mass="19951">IYVSGGGAAKKWASEFPVSFRSRFFRGCDGARTPHIYTSCRFRRTGRSWRFCRIEYCYPFRVSSLTFSGMASLLEEKNLHDEAQKDLHKVDIFRDTPVRLLGYANEIGEAFRAWVSANAVRLSYVVASSYVFADTADKAHKTYQPVEPLPQEKHPLEHLDEMMMYETRYISR</sequence>
<proteinExistence type="inferred from homology"/>
<dbReference type="EMBL" id="UYRT01004131">
    <property type="protein sequence ID" value="VDK35661.1"/>
    <property type="molecule type" value="Genomic_DNA"/>
</dbReference>
<accession>A0A183D1R3</accession>
<comment type="similarity">
    <text evidence="1">Belongs to the MTFP1 family.</text>
</comment>
<evidence type="ECO:0000256" key="1">
    <source>
        <dbReference type="ARBA" id="ARBA00009224"/>
    </source>
</evidence>
<organism evidence="6">
    <name type="scientific">Gongylonema pulchrum</name>
    <dbReference type="NCBI Taxonomy" id="637853"/>
    <lineage>
        <taxon>Eukaryota</taxon>
        <taxon>Metazoa</taxon>
        <taxon>Ecdysozoa</taxon>
        <taxon>Nematoda</taxon>
        <taxon>Chromadorea</taxon>
        <taxon>Rhabditida</taxon>
        <taxon>Spirurina</taxon>
        <taxon>Spiruromorpha</taxon>
        <taxon>Spiruroidea</taxon>
        <taxon>Gongylonematidae</taxon>
        <taxon>Gongylonema</taxon>
    </lineage>
</organism>
<dbReference type="OrthoDB" id="424969at2759"/>
<dbReference type="AlphaFoldDB" id="A0A183D1R3"/>
<dbReference type="Pfam" id="PF10558">
    <property type="entry name" value="MTP18"/>
    <property type="match status" value="1"/>
</dbReference>
<dbReference type="InterPro" id="IPR019560">
    <property type="entry name" value="Mitochondrial_18_kDa_protein"/>
</dbReference>
<gene>
    <name evidence="4" type="ORF">GPUH_LOCUS2654</name>
</gene>
<dbReference type="Proteomes" id="UP000271098">
    <property type="component" value="Unassembled WGS sequence"/>
</dbReference>
<dbReference type="PANTHER" id="PTHR11001:SF2">
    <property type="entry name" value="MITOCHONDRIAL FISSION PROCESS PROTEIN 1"/>
    <property type="match status" value="1"/>
</dbReference>
<reference evidence="4 5" key="2">
    <citation type="submission" date="2018-11" db="EMBL/GenBank/DDBJ databases">
        <authorList>
            <consortium name="Pathogen Informatics"/>
        </authorList>
    </citation>
    <scope>NUCLEOTIDE SEQUENCE [LARGE SCALE GENOMIC DNA]</scope>
</reference>
<dbReference type="GO" id="GO:0000266">
    <property type="term" value="P:mitochondrial fission"/>
    <property type="evidence" value="ECO:0007669"/>
    <property type="project" value="TreeGrafter"/>
</dbReference>
<evidence type="ECO:0000313" key="4">
    <source>
        <dbReference type="EMBL" id="VDK35661.1"/>
    </source>
</evidence>
<evidence type="ECO:0000256" key="2">
    <source>
        <dbReference type="ARBA" id="ARBA00017835"/>
    </source>
</evidence>
<dbReference type="PANTHER" id="PTHR11001">
    <property type="entry name" value="MITOCHONDRIAL FISSION PROCESS PROTEIN 1"/>
    <property type="match status" value="1"/>
</dbReference>